<feature type="compositionally biased region" description="Low complexity" evidence="1">
    <location>
        <begin position="124"/>
        <end position="133"/>
    </location>
</feature>
<organism evidence="2 3">
    <name type="scientific">Kwoniella newhampshirensis</name>
    <dbReference type="NCBI Taxonomy" id="1651941"/>
    <lineage>
        <taxon>Eukaryota</taxon>
        <taxon>Fungi</taxon>
        <taxon>Dikarya</taxon>
        <taxon>Basidiomycota</taxon>
        <taxon>Agaricomycotina</taxon>
        <taxon>Tremellomycetes</taxon>
        <taxon>Tremellales</taxon>
        <taxon>Cryptococcaceae</taxon>
        <taxon>Kwoniella</taxon>
    </lineage>
</organism>
<feature type="compositionally biased region" description="Basic and acidic residues" evidence="1">
    <location>
        <begin position="389"/>
        <end position="403"/>
    </location>
</feature>
<feature type="compositionally biased region" description="Basic and acidic residues" evidence="1">
    <location>
        <begin position="102"/>
        <end position="111"/>
    </location>
</feature>
<keyword evidence="3" id="KW-1185">Reference proteome</keyword>
<name>A0AAW0YYQ3_9TREE</name>
<dbReference type="PANTHER" id="PTHR40132">
    <property type="entry name" value="PRE-MRNA-SPLICING FACTOR 38B"/>
    <property type="match status" value="1"/>
</dbReference>
<feature type="compositionally biased region" description="Basic and acidic residues" evidence="1">
    <location>
        <begin position="134"/>
        <end position="156"/>
    </location>
</feature>
<evidence type="ECO:0000256" key="1">
    <source>
        <dbReference type="SAM" id="MobiDB-lite"/>
    </source>
</evidence>
<protein>
    <submittedName>
        <fullName evidence="2">Uncharacterized protein</fullName>
    </submittedName>
</protein>
<evidence type="ECO:0000313" key="2">
    <source>
        <dbReference type="EMBL" id="KAK8853256.1"/>
    </source>
</evidence>
<feature type="compositionally biased region" description="Basic and acidic residues" evidence="1">
    <location>
        <begin position="431"/>
        <end position="442"/>
    </location>
</feature>
<reference evidence="2 3" key="1">
    <citation type="journal article" date="2024" name="bioRxiv">
        <title>Comparative genomics of Cryptococcus and Kwoniella reveals pathogenesis evolution and contrasting karyotype dynamics via intercentromeric recombination or chromosome fusion.</title>
        <authorList>
            <person name="Coelho M.A."/>
            <person name="David-Palma M."/>
            <person name="Shea T."/>
            <person name="Bowers K."/>
            <person name="McGinley-Smith S."/>
            <person name="Mohammad A.W."/>
            <person name="Gnirke A."/>
            <person name="Yurkov A.M."/>
            <person name="Nowrousian M."/>
            <person name="Sun S."/>
            <person name="Cuomo C.A."/>
            <person name="Heitman J."/>
        </authorList>
    </citation>
    <scope>NUCLEOTIDE SEQUENCE [LARGE SCALE GENOMIC DNA]</scope>
    <source>
        <strain evidence="2 3">CBS 13917</strain>
    </source>
</reference>
<feature type="compositionally biased region" description="Basic and acidic residues" evidence="1">
    <location>
        <begin position="166"/>
        <end position="199"/>
    </location>
</feature>
<dbReference type="Proteomes" id="UP001388673">
    <property type="component" value="Unassembled WGS sequence"/>
</dbReference>
<dbReference type="RefSeq" id="XP_066802442.1">
    <property type="nucleotide sequence ID" value="XM_066947063.1"/>
</dbReference>
<feature type="compositionally biased region" description="Basic and acidic residues" evidence="1">
    <location>
        <begin position="451"/>
        <end position="465"/>
    </location>
</feature>
<dbReference type="PANTHER" id="PTHR40132:SF1">
    <property type="entry name" value="PRE-MRNA-SPLICING FACTOR 38B"/>
    <property type="match status" value="1"/>
</dbReference>
<dbReference type="EMBL" id="JBCAWK010000007">
    <property type="protein sequence ID" value="KAK8853256.1"/>
    <property type="molecule type" value="Genomic_DNA"/>
</dbReference>
<feature type="compositionally biased region" description="Basic and acidic residues" evidence="1">
    <location>
        <begin position="267"/>
        <end position="283"/>
    </location>
</feature>
<evidence type="ECO:0000313" key="3">
    <source>
        <dbReference type="Proteomes" id="UP001388673"/>
    </source>
</evidence>
<dbReference type="AlphaFoldDB" id="A0AAW0YYQ3"/>
<gene>
    <name evidence="2" type="ORF">IAR55_003958</name>
</gene>
<accession>A0AAW0YYQ3</accession>
<sequence length="465" mass="52688">MSLNSVVNNLVRAAAGISPNISDADLDSHVAKLLSDEAKAREMKWSELGLSGLLGNTIPGSNGRDSPDPSLPKPNKRFLASVIRTVDGHNTALLRSQAQSAREARVERRGESSTSGPRRGGSGASRLFGGALRDAGRSDDRRRDGKERDRTRRSGGDEDGSYRNGHVGERRRDSERRLRDDPDRNGSNRVDRKYRSSRDEADEDDRSSRRYRNHDEERTDRRRYDDGSDRGTRREPSRRQDHSDDLPRKSSRRSASLISEPHSSRRPHLEDTYYDGTHEKIDGTHNYAEQSPSSLPQSSSPPSPPPPPPPGRSKMDKYFTQTYDPRLDLPAVPSEGFVAEVGWDNMLAILKERGKKRRHQSPTLSDSGAPPLLPPGILPSKRSRSPDTLSRKIEKKERKARKEERRRRKADSSDEEEEEERRKRKERKKREKEAEKTQKEGKASALLDGYEYVKKGGTREWDMGK</sequence>
<dbReference type="KEGG" id="kne:92181216"/>
<feature type="region of interest" description="Disordered" evidence="1">
    <location>
        <begin position="54"/>
        <end position="75"/>
    </location>
</feature>
<proteinExistence type="predicted"/>
<feature type="compositionally biased region" description="Basic and acidic residues" evidence="1">
    <location>
        <begin position="213"/>
        <end position="248"/>
    </location>
</feature>
<dbReference type="GeneID" id="92181216"/>
<feature type="region of interest" description="Disordered" evidence="1">
    <location>
        <begin position="354"/>
        <end position="465"/>
    </location>
</feature>
<feature type="region of interest" description="Disordered" evidence="1">
    <location>
        <begin position="96"/>
        <end position="330"/>
    </location>
</feature>
<feature type="compositionally biased region" description="Pro residues" evidence="1">
    <location>
        <begin position="299"/>
        <end position="311"/>
    </location>
</feature>
<comment type="caution">
    <text evidence="2">The sequence shown here is derived from an EMBL/GenBank/DDBJ whole genome shotgun (WGS) entry which is preliminary data.</text>
</comment>